<evidence type="ECO:0000313" key="2">
    <source>
        <dbReference type="EMBL" id="EFZ11446.1"/>
    </source>
</evidence>
<evidence type="ECO:0000256" key="1">
    <source>
        <dbReference type="SAM" id="MobiDB-lite"/>
    </source>
</evidence>
<feature type="compositionally biased region" description="Basic and acidic residues" evidence="1">
    <location>
        <begin position="114"/>
        <end position="124"/>
    </location>
</feature>
<reference evidence="2" key="1">
    <citation type="journal article" date="2011" name="Proc. Natl. Acad. Sci. U.S.A.">
        <title>The genome of the fire ant Solenopsis invicta.</title>
        <authorList>
            <person name="Wurm Y."/>
            <person name="Wang J."/>
            <person name="Riba-Grognuz O."/>
            <person name="Corona M."/>
            <person name="Nygaard S."/>
            <person name="Hunt B.G."/>
            <person name="Ingram K.K."/>
            <person name="Falquet L."/>
            <person name="Nipitwattanaphon M."/>
            <person name="Gotzek D."/>
            <person name="Dijkstra M.B."/>
            <person name="Oettler J."/>
            <person name="Comtesse F."/>
            <person name="Shih C.J."/>
            <person name="Wu W.J."/>
            <person name="Yang C.C."/>
            <person name="Thomas J."/>
            <person name="Beaudoing E."/>
            <person name="Pradervand S."/>
            <person name="Flegel V."/>
            <person name="Cook E.D."/>
            <person name="Fabbretti R."/>
            <person name="Stockinger H."/>
            <person name="Long L."/>
            <person name="Farmerie W.G."/>
            <person name="Oakey J."/>
            <person name="Boomsma J.J."/>
            <person name="Pamilo P."/>
            <person name="Yi S.V."/>
            <person name="Heinze J."/>
            <person name="Goodisman M.A."/>
            <person name="Farinelli L."/>
            <person name="Harshman K."/>
            <person name="Hulo N."/>
            <person name="Cerutti L."/>
            <person name="Xenarios I."/>
            <person name="Shoemaker D."/>
            <person name="Keller L."/>
        </authorList>
    </citation>
    <scope>NUCLEOTIDE SEQUENCE [LARGE SCALE GENOMIC DNA]</scope>
</reference>
<sequence>GKENKEKDFRERLKEWDVMFLSETWLQGREGKEFENVCQKDMCGTARKSKKERAMRGMIMRIKEEIGRKKDDRERKEKGLQAVKVNLGGEWWRLIGVYVNGDLEEKMGQLREWMEDREEGKEGGENESGGLVRLRRSADNNMGEERREQRIGKGKRKERRGVWKEKGKKKFEEYFGKRDSDGDGVRKV</sequence>
<dbReference type="HOGENOM" id="CLU_1444438_0_0_1"/>
<evidence type="ECO:0008006" key="3">
    <source>
        <dbReference type="Google" id="ProtNLM"/>
    </source>
</evidence>
<proteinExistence type="predicted"/>
<gene>
    <name evidence="2" type="ORF">SINV_12718</name>
</gene>
<feature type="region of interest" description="Disordered" evidence="1">
    <location>
        <begin position="114"/>
        <end position="163"/>
    </location>
</feature>
<name>E9J6V9_SOLIN</name>
<feature type="non-terminal residue" evidence="2">
    <location>
        <position position="1"/>
    </location>
</feature>
<dbReference type="Gene3D" id="3.60.10.10">
    <property type="entry name" value="Endonuclease/exonuclease/phosphatase"/>
    <property type="match status" value="1"/>
</dbReference>
<organism>
    <name type="scientific">Solenopsis invicta</name>
    <name type="common">Red imported fire ant</name>
    <name type="synonym">Solenopsis wagneri</name>
    <dbReference type="NCBI Taxonomy" id="13686"/>
    <lineage>
        <taxon>Eukaryota</taxon>
        <taxon>Metazoa</taxon>
        <taxon>Ecdysozoa</taxon>
        <taxon>Arthropoda</taxon>
        <taxon>Hexapoda</taxon>
        <taxon>Insecta</taxon>
        <taxon>Pterygota</taxon>
        <taxon>Neoptera</taxon>
        <taxon>Endopterygota</taxon>
        <taxon>Hymenoptera</taxon>
        <taxon>Apocrita</taxon>
        <taxon>Aculeata</taxon>
        <taxon>Formicoidea</taxon>
        <taxon>Formicidae</taxon>
        <taxon>Myrmicinae</taxon>
        <taxon>Solenopsis</taxon>
    </lineage>
</organism>
<accession>E9J6V9</accession>
<dbReference type="EMBL" id="GL768365">
    <property type="protein sequence ID" value="EFZ11446.1"/>
    <property type="molecule type" value="Genomic_DNA"/>
</dbReference>
<feature type="non-terminal residue" evidence="2">
    <location>
        <position position="188"/>
    </location>
</feature>
<protein>
    <recommendedName>
        <fullName evidence="3">Endonuclease/exonuclease/phosphatase domain-containing protein</fullName>
    </recommendedName>
</protein>
<dbReference type="AlphaFoldDB" id="E9J6V9"/>
<dbReference type="InterPro" id="IPR036691">
    <property type="entry name" value="Endo/exonu/phosph_ase_sf"/>
</dbReference>